<organism evidence="1 2">
    <name type="scientific">Brevundimonas denitrificans</name>
    <dbReference type="NCBI Taxonomy" id="1443434"/>
    <lineage>
        <taxon>Bacteria</taxon>
        <taxon>Pseudomonadati</taxon>
        <taxon>Pseudomonadota</taxon>
        <taxon>Alphaproteobacteria</taxon>
        <taxon>Caulobacterales</taxon>
        <taxon>Caulobacteraceae</taxon>
        <taxon>Brevundimonas</taxon>
    </lineage>
</organism>
<evidence type="ECO:0000313" key="1">
    <source>
        <dbReference type="EMBL" id="GLS00014.1"/>
    </source>
</evidence>
<protein>
    <submittedName>
        <fullName evidence="1">Uncharacterized protein</fullName>
    </submittedName>
</protein>
<evidence type="ECO:0000313" key="2">
    <source>
        <dbReference type="Proteomes" id="UP001156921"/>
    </source>
</evidence>
<dbReference type="RefSeq" id="WP_284219830.1">
    <property type="nucleotide sequence ID" value="NZ_BSOY01000001.1"/>
</dbReference>
<gene>
    <name evidence="1" type="ORF">GCM10007859_00170</name>
</gene>
<reference evidence="2" key="1">
    <citation type="journal article" date="2019" name="Int. J. Syst. Evol. Microbiol.">
        <title>The Global Catalogue of Microorganisms (GCM) 10K type strain sequencing project: providing services to taxonomists for standard genome sequencing and annotation.</title>
        <authorList>
            <consortium name="The Broad Institute Genomics Platform"/>
            <consortium name="The Broad Institute Genome Sequencing Center for Infectious Disease"/>
            <person name="Wu L."/>
            <person name="Ma J."/>
        </authorList>
    </citation>
    <scope>NUCLEOTIDE SEQUENCE [LARGE SCALE GENOMIC DNA]</scope>
    <source>
        <strain evidence="2">NBRC 110107</strain>
    </source>
</reference>
<accession>A0ABQ6BED2</accession>
<dbReference type="Proteomes" id="UP001156921">
    <property type="component" value="Unassembled WGS sequence"/>
</dbReference>
<dbReference type="EMBL" id="BSOY01000001">
    <property type="protein sequence ID" value="GLS00014.1"/>
    <property type="molecule type" value="Genomic_DNA"/>
</dbReference>
<name>A0ABQ6BED2_9CAUL</name>
<keyword evidence="2" id="KW-1185">Reference proteome</keyword>
<sequence length="139" mass="14218">MFAPLLAFALVLAPTQDAPPPSAPVPPTAERYEQAMRCAGVMAAMSSLHAFTGDTEAKTRSDRNGRGFITAATGYAQPLGLTEQQLSEAFAASTGRALGAITRTPDQAAADAAVAGLNADHDACIALARSWVAEANGTS</sequence>
<comment type="caution">
    <text evidence="1">The sequence shown here is derived from an EMBL/GenBank/DDBJ whole genome shotgun (WGS) entry which is preliminary data.</text>
</comment>
<proteinExistence type="predicted"/>